<dbReference type="KEGG" id="teq:TEQUI_0783"/>
<sequence length="174" mass="19898">MNSPKNKIHPIGDNLDTFRPSFLFVWGSLFFAWLFSLLPWRTWEGSPDLLILVIAYWFAHNVPGMGFVVAIIVGLLMDVFDTTLLGSHSLNYILVLAGIALMRQRTMQYSVLVQFIVVLPIFIFASLPSHLFESWLHGYWGGWSWLISGLITSALWIVVDIIFKFFGTVHYEQG</sequence>
<dbReference type="Pfam" id="PF04093">
    <property type="entry name" value="MreD"/>
    <property type="match status" value="1"/>
</dbReference>
<dbReference type="Proteomes" id="UP000007472">
    <property type="component" value="Chromosome"/>
</dbReference>
<evidence type="ECO:0000256" key="8">
    <source>
        <dbReference type="SAM" id="Phobius"/>
    </source>
</evidence>
<proteinExistence type="inferred from homology"/>
<dbReference type="GO" id="GO:0008360">
    <property type="term" value="P:regulation of cell shape"/>
    <property type="evidence" value="ECO:0007669"/>
    <property type="project" value="UniProtKB-KW"/>
</dbReference>
<feature type="transmembrane region" description="Helical" evidence="8">
    <location>
        <begin position="20"/>
        <end position="38"/>
    </location>
</feature>
<evidence type="ECO:0000256" key="7">
    <source>
        <dbReference type="ARBA" id="ARBA00023136"/>
    </source>
</evidence>
<feature type="transmembrane region" description="Helical" evidence="8">
    <location>
        <begin position="50"/>
        <end position="77"/>
    </location>
</feature>
<evidence type="ECO:0000313" key="9">
    <source>
        <dbReference type="EMBL" id="ADU91721.1"/>
    </source>
</evidence>
<accession>A0A654KH12</accession>
<keyword evidence="3" id="KW-1003">Cell membrane</keyword>
<keyword evidence="5" id="KW-0133">Cell shape</keyword>
<comment type="similarity">
    <text evidence="2">Belongs to the MreD family.</text>
</comment>
<evidence type="ECO:0000256" key="4">
    <source>
        <dbReference type="ARBA" id="ARBA00022692"/>
    </source>
</evidence>
<keyword evidence="4 8" id="KW-0812">Transmembrane</keyword>
<evidence type="ECO:0000256" key="1">
    <source>
        <dbReference type="ARBA" id="ARBA00004651"/>
    </source>
</evidence>
<comment type="subcellular location">
    <subcellularLocation>
        <location evidence="1">Cell membrane</location>
        <topology evidence="1">Multi-pass membrane protein</topology>
    </subcellularLocation>
</comment>
<reference evidence="9 10" key="1">
    <citation type="journal article" date="2011" name="J. Bacteriol.">
        <title>Genome sequence of Taylorella equigenitalis MCE9, the causative agent of contagious equine metritis.</title>
        <authorList>
            <person name="Hebert L."/>
            <person name="Moumen B."/>
            <person name="Duquesne F."/>
            <person name="Breuil M.F."/>
            <person name="Laugier C."/>
            <person name="Batto J.M."/>
            <person name="Renault P."/>
            <person name="Petry S."/>
        </authorList>
    </citation>
    <scope>NUCLEOTIDE SEQUENCE [LARGE SCALE GENOMIC DNA]</scope>
    <source>
        <strain evidence="9 10">MCE9</strain>
    </source>
</reference>
<feature type="transmembrane region" description="Helical" evidence="8">
    <location>
        <begin position="143"/>
        <end position="163"/>
    </location>
</feature>
<name>A0A654KH12_TAYEM</name>
<dbReference type="AlphaFoldDB" id="A0A654KH12"/>
<dbReference type="InterPro" id="IPR007227">
    <property type="entry name" value="Cell_shape_determining_MreD"/>
</dbReference>
<gene>
    <name evidence="9" type="ordered locus">TEQUI_0783</name>
</gene>
<protein>
    <submittedName>
        <fullName evidence="9">Rod shape-determining protein MreD</fullName>
    </submittedName>
</protein>
<evidence type="ECO:0000256" key="2">
    <source>
        <dbReference type="ARBA" id="ARBA00007776"/>
    </source>
</evidence>
<keyword evidence="6 8" id="KW-1133">Transmembrane helix</keyword>
<evidence type="ECO:0000256" key="3">
    <source>
        <dbReference type="ARBA" id="ARBA00022475"/>
    </source>
</evidence>
<dbReference type="NCBIfam" id="TIGR03426">
    <property type="entry name" value="shape_MreD"/>
    <property type="match status" value="1"/>
</dbReference>
<evidence type="ECO:0000256" key="6">
    <source>
        <dbReference type="ARBA" id="ARBA00022989"/>
    </source>
</evidence>
<dbReference type="EMBL" id="CP002456">
    <property type="protein sequence ID" value="ADU91721.1"/>
    <property type="molecule type" value="Genomic_DNA"/>
</dbReference>
<keyword evidence="7 8" id="KW-0472">Membrane</keyword>
<evidence type="ECO:0000256" key="5">
    <source>
        <dbReference type="ARBA" id="ARBA00022960"/>
    </source>
</evidence>
<evidence type="ECO:0000313" key="10">
    <source>
        <dbReference type="Proteomes" id="UP000007472"/>
    </source>
</evidence>
<feature type="transmembrane region" description="Helical" evidence="8">
    <location>
        <begin position="109"/>
        <end position="131"/>
    </location>
</feature>
<dbReference type="GO" id="GO:0005886">
    <property type="term" value="C:plasma membrane"/>
    <property type="evidence" value="ECO:0007669"/>
    <property type="project" value="UniProtKB-SubCell"/>
</dbReference>
<organism evidence="9 10">
    <name type="scientific">Taylorella equigenitalis (strain MCE9)</name>
    <dbReference type="NCBI Taxonomy" id="937774"/>
    <lineage>
        <taxon>Bacteria</taxon>
        <taxon>Pseudomonadati</taxon>
        <taxon>Pseudomonadota</taxon>
        <taxon>Betaproteobacteria</taxon>
        <taxon>Burkholderiales</taxon>
        <taxon>Alcaligenaceae</taxon>
        <taxon>Taylorella</taxon>
    </lineage>
</organism>